<dbReference type="InterPro" id="IPR044800">
    <property type="entry name" value="LEC2-like"/>
</dbReference>
<feature type="region of interest" description="Disordered" evidence="6">
    <location>
        <begin position="389"/>
        <end position="458"/>
    </location>
</feature>
<dbReference type="PANTHER" id="PTHR31140">
    <property type="entry name" value="B3 DOMAIN-CONTAINING TRANSCRIPTION FACTOR ABI3"/>
    <property type="match status" value="1"/>
</dbReference>
<comment type="caution">
    <text evidence="7">The sequence shown here is derived from an EMBL/GenBank/DDBJ whole genome shotgun (WGS) entry which is preliminary data.</text>
</comment>
<feature type="compositionally biased region" description="Low complexity" evidence="6">
    <location>
        <begin position="44"/>
        <end position="76"/>
    </location>
</feature>
<protein>
    <submittedName>
        <fullName evidence="7">Uncharacterized protein</fullName>
    </submittedName>
</protein>
<accession>A0A9D5CGZ7</accession>
<dbReference type="AlphaFoldDB" id="A0A9D5CGZ7"/>
<dbReference type="EMBL" id="JAGGNH010000005">
    <property type="protein sequence ID" value="KAJ0972428.1"/>
    <property type="molecule type" value="Genomic_DNA"/>
</dbReference>
<feature type="region of interest" description="Disordered" evidence="6">
    <location>
        <begin position="41"/>
        <end position="76"/>
    </location>
</feature>
<feature type="compositionally biased region" description="Basic residues" evidence="6">
    <location>
        <begin position="389"/>
        <end position="405"/>
    </location>
</feature>
<organism evidence="7 8">
    <name type="scientific">Dioscorea zingiberensis</name>
    <dbReference type="NCBI Taxonomy" id="325984"/>
    <lineage>
        <taxon>Eukaryota</taxon>
        <taxon>Viridiplantae</taxon>
        <taxon>Streptophyta</taxon>
        <taxon>Embryophyta</taxon>
        <taxon>Tracheophyta</taxon>
        <taxon>Spermatophyta</taxon>
        <taxon>Magnoliopsida</taxon>
        <taxon>Liliopsida</taxon>
        <taxon>Dioscoreales</taxon>
        <taxon>Dioscoreaceae</taxon>
        <taxon>Dioscorea</taxon>
    </lineage>
</organism>
<evidence type="ECO:0000256" key="2">
    <source>
        <dbReference type="ARBA" id="ARBA00023015"/>
    </source>
</evidence>
<evidence type="ECO:0000256" key="4">
    <source>
        <dbReference type="ARBA" id="ARBA00023163"/>
    </source>
</evidence>
<dbReference type="InterPro" id="IPR015300">
    <property type="entry name" value="DNA-bd_pseudobarrel_sf"/>
</dbReference>
<proteinExistence type="predicted"/>
<dbReference type="GO" id="GO:0003677">
    <property type="term" value="F:DNA binding"/>
    <property type="evidence" value="ECO:0007669"/>
    <property type="project" value="UniProtKB-KW"/>
</dbReference>
<dbReference type="Proteomes" id="UP001085076">
    <property type="component" value="Miscellaneous, Linkage group lg05"/>
</dbReference>
<keyword evidence="4" id="KW-0804">Transcription</keyword>
<feature type="compositionally biased region" description="Polar residues" evidence="6">
    <location>
        <begin position="585"/>
        <end position="594"/>
    </location>
</feature>
<evidence type="ECO:0000256" key="5">
    <source>
        <dbReference type="ARBA" id="ARBA00023242"/>
    </source>
</evidence>
<feature type="compositionally biased region" description="Low complexity" evidence="6">
    <location>
        <begin position="424"/>
        <end position="452"/>
    </location>
</feature>
<reference evidence="7" key="2">
    <citation type="journal article" date="2022" name="Hortic Res">
        <title>The genome of Dioscorea zingiberensis sheds light on the biosynthesis, origin and evolution of the medicinally important diosgenin saponins.</title>
        <authorList>
            <person name="Li Y."/>
            <person name="Tan C."/>
            <person name="Li Z."/>
            <person name="Guo J."/>
            <person name="Li S."/>
            <person name="Chen X."/>
            <person name="Wang C."/>
            <person name="Dai X."/>
            <person name="Yang H."/>
            <person name="Song W."/>
            <person name="Hou L."/>
            <person name="Xu J."/>
            <person name="Tong Z."/>
            <person name="Xu A."/>
            <person name="Yuan X."/>
            <person name="Wang W."/>
            <person name="Yang Q."/>
            <person name="Chen L."/>
            <person name="Sun Z."/>
            <person name="Wang K."/>
            <person name="Pan B."/>
            <person name="Chen J."/>
            <person name="Bao Y."/>
            <person name="Liu F."/>
            <person name="Qi X."/>
            <person name="Gang D.R."/>
            <person name="Wen J."/>
            <person name="Li J."/>
        </authorList>
    </citation>
    <scope>NUCLEOTIDE SEQUENCE</scope>
    <source>
        <strain evidence="7">Dzin_1.0</strain>
    </source>
</reference>
<dbReference type="SUPFAM" id="SSF101936">
    <property type="entry name" value="DNA-binding pseudobarrel domain"/>
    <property type="match status" value="1"/>
</dbReference>
<evidence type="ECO:0000313" key="7">
    <source>
        <dbReference type="EMBL" id="KAJ0972428.1"/>
    </source>
</evidence>
<gene>
    <name evidence="7" type="ORF">J5N97_020387</name>
</gene>
<dbReference type="Gene3D" id="2.40.330.10">
    <property type="entry name" value="DNA-binding pseudobarrel domain"/>
    <property type="match status" value="1"/>
</dbReference>
<keyword evidence="5" id="KW-0539">Nucleus</keyword>
<comment type="subcellular location">
    <subcellularLocation>
        <location evidence="1">Nucleus</location>
    </subcellularLocation>
</comment>
<sequence length="594" mass="64705">MDGDQGGSTGGDASDHALVLGMDGEDLIFSEDAFAALPDFPCLSSPTASSPSPSSASNAIKTTCSSSSSSSSSASWAFMSGGGGGADLQRHAGVPDAMLLPPPPPALDPDHPLDILGDIDLLDSSLWDPSMLFSDDNLMIDEPPAYPREPEASTEDLALVFLEWLKTNRDSISPEDLRSIKLKKSTIECAARRLGGGTQGMMQLLKLILAWVQNHHLEKKKRHQRDQTPFIQLHHHLSECTPNPNPNPNPNPSFDYNPGYNYDATEHGVSWVPNSPYQIDPTSFSSYGHAVAAPPPGFHYQSTTTNQPFSPVPEFVDPSAAWQSHFATTQAPHYSVPLVPAQPPFVGCFSNQFQGSQFYQQDERLARMASATKEARKKRMARQRRISALHHHHHHHHHHNRHRLQHSQPTAPPTSPPQSDAKDWASSSSSPASNPLGSQTQQQNNQCNATSSADKRQGLKTEKNLRFLLQKVLKQSDVGSLGRIVLPKKEAEIHLPELDARDGISIAMEDIGTSKVWNMRYRGVKVRQTPQELKGSSNKSAGKTTLNQRSGLMEKGSGSRSKCSICCEAEEASTSTGAAEDVESPSMSQMDISP</sequence>
<reference evidence="7" key="1">
    <citation type="submission" date="2021-03" db="EMBL/GenBank/DDBJ databases">
        <authorList>
            <person name="Li Z."/>
            <person name="Yang C."/>
        </authorList>
    </citation>
    <scope>NUCLEOTIDE SEQUENCE</scope>
    <source>
        <strain evidence="7">Dzin_1.0</strain>
        <tissue evidence="7">Leaf</tissue>
    </source>
</reference>
<dbReference type="GO" id="GO:0003700">
    <property type="term" value="F:DNA-binding transcription factor activity"/>
    <property type="evidence" value="ECO:0007669"/>
    <property type="project" value="InterPro"/>
</dbReference>
<dbReference type="OrthoDB" id="757982at2759"/>
<name>A0A9D5CGZ7_9LILI</name>
<evidence type="ECO:0000256" key="6">
    <source>
        <dbReference type="SAM" id="MobiDB-lite"/>
    </source>
</evidence>
<feature type="region of interest" description="Disordered" evidence="6">
    <location>
        <begin position="237"/>
        <end position="257"/>
    </location>
</feature>
<evidence type="ECO:0000256" key="1">
    <source>
        <dbReference type="ARBA" id="ARBA00004123"/>
    </source>
</evidence>
<feature type="region of interest" description="Disordered" evidence="6">
    <location>
        <begin position="528"/>
        <end position="594"/>
    </location>
</feature>
<dbReference type="GO" id="GO:0005634">
    <property type="term" value="C:nucleus"/>
    <property type="evidence" value="ECO:0007669"/>
    <property type="project" value="UniProtKB-SubCell"/>
</dbReference>
<feature type="compositionally biased region" description="Polar residues" evidence="6">
    <location>
        <begin position="528"/>
        <end position="550"/>
    </location>
</feature>
<dbReference type="PANTHER" id="PTHR31140:SF81">
    <property type="entry name" value="B3 DOMAIN-CONTAINING TRANSCRIPTION FACTOR ABI3"/>
    <property type="match status" value="1"/>
</dbReference>
<evidence type="ECO:0000313" key="8">
    <source>
        <dbReference type="Proteomes" id="UP001085076"/>
    </source>
</evidence>
<keyword evidence="2" id="KW-0805">Transcription regulation</keyword>
<keyword evidence="8" id="KW-1185">Reference proteome</keyword>
<keyword evidence="3" id="KW-0238">DNA-binding</keyword>
<evidence type="ECO:0000256" key="3">
    <source>
        <dbReference type="ARBA" id="ARBA00023125"/>
    </source>
</evidence>